<dbReference type="GO" id="GO:0000160">
    <property type="term" value="P:phosphorelay signal transduction system"/>
    <property type="evidence" value="ECO:0007669"/>
    <property type="project" value="InterPro"/>
</dbReference>
<name>A0A246WP84_9BURK</name>
<dbReference type="RefSeq" id="WP_088751778.1">
    <property type="nucleotide sequence ID" value="NZ_JABFMT010000037.1"/>
</dbReference>
<dbReference type="EMBL" id="NJGU01000008">
    <property type="protein sequence ID" value="OWY28151.1"/>
    <property type="molecule type" value="Genomic_DNA"/>
</dbReference>
<sequence>MRLKLDSATILIVEDNIEVREIFSSALENNGYKVLQAGDGFEALVTIENDRIDVIVTDLRMPRLSGIQLASTLKNSPRFRDLPIIGVTATPLADLEFMLGFFVEVLFKPCDVNLLISAVEKTLLRQC</sequence>
<feature type="modified residue" description="4-aspartylphosphate" evidence="2">
    <location>
        <position position="58"/>
    </location>
</feature>
<dbReference type="Proteomes" id="UP000536746">
    <property type="component" value="Unassembled WGS sequence"/>
</dbReference>
<dbReference type="AlphaFoldDB" id="A0A246WP84"/>
<dbReference type="EMBL" id="JABFMT010000037">
    <property type="protein sequence ID" value="NUU04208.1"/>
    <property type="molecule type" value="Genomic_DNA"/>
</dbReference>
<keyword evidence="1 2" id="KW-0597">Phosphoprotein</keyword>
<reference evidence="5 6" key="1">
    <citation type="submission" date="2017-06" db="EMBL/GenBank/DDBJ databases">
        <title>Herbaspirillum phytohormonus sp. nov., isolated from the root nodule of Robinia pseudoacacia in lead-zinc mine.</title>
        <authorList>
            <person name="Fan M."/>
            <person name="Lin Y."/>
        </authorList>
    </citation>
    <scope>NUCLEOTIDE SEQUENCE [LARGE SCALE GENOMIC DNA]</scope>
    <source>
        <strain evidence="5 6">HZ10</strain>
    </source>
</reference>
<evidence type="ECO:0000313" key="7">
    <source>
        <dbReference type="Proteomes" id="UP000536746"/>
    </source>
</evidence>
<evidence type="ECO:0000259" key="3">
    <source>
        <dbReference type="PROSITE" id="PS50110"/>
    </source>
</evidence>
<dbReference type="Gene3D" id="3.40.50.2300">
    <property type="match status" value="1"/>
</dbReference>
<gene>
    <name evidence="5" type="ORF">CEJ42_16150</name>
    <name evidence="4" type="ORF">HNO84_21575</name>
</gene>
<evidence type="ECO:0000313" key="5">
    <source>
        <dbReference type="EMBL" id="OWY28151.1"/>
    </source>
</evidence>
<proteinExistence type="predicted"/>
<evidence type="ECO:0000256" key="1">
    <source>
        <dbReference type="ARBA" id="ARBA00022553"/>
    </source>
</evidence>
<dbReference type="PROSITE" id="PS50110">
    <property type="entry name" value="RESPONSE_REGULATORY"/>
    <property type="match status" value="1"/>
</dbReference>
<feature type="domain" description="Response regulatory" evidence="3">
    <location>
        <begin position="9"/>
        <end position="123"/>
    </location>
</feature>
<evidence type="ECO:0000313" key="6">
    <source>
        <dbReference type="Proteomes" id="UP000197596"/>
    </source>
</evidence>
<dbReference type="PANTHER" id="PTHR44591:SF3">
    <property type="entry name" value="RESPONSE REGULATORY DOMAIN-CONTAINING PROTEIN"/>
    <property type="match status" value="1"/>
</dbReference>
<keyword evidence="7" id="KW-1185">Reference proteome</keyword>
<comment type="caution">
    <text evidence="5">The sequence shown here is derived from an EMBL/GenBank/DDBJ whole genome shotgun (WGS) entry which is preliminary data.</text>
</comment>
<organism evidence="5 6">
    <name type="scientific">Herbaspirillum robiniae</name>
    <dbReference type="NCBI Taxonomy" id="2014887"/>
    <lineage>
        <taxon>Bacteria</taxon>
        <taxon>Pseudomonadati</taxon>
        <taxon>Pseudomonadota</taxon>
        <taxon>Betaproteobacteria</taxon>
        <taxon>Burkholderiales</taxon>
        <taxon>Oxalobacteraceae</taxon>
        <taxon>Herbaspirillum</taxon>
    </lineage>
</organism>
<protein>
    <submittedName>
        <fullName evidence="5">Response regulator</fullName>
    </submittedName>
</protein>
<dbReference type="InterPro" id="IPR050595">
    <property type="entry name" value="Bact_response_regulator"/>
</dbReference>
<dbReference type="PANTHER" id="PTHR44591">
    <property type="entry name" value="STRESS RESPONSE REGULATOR PROTEIN 1"/>
    <property type="match status" value="1"/>
</dbReference>
<dbReference type="Proteomes" id="UP000197596">
    <property type="component" value="Unassembled WGS sequence"/>
</dbReference>
<dbReference type="Pfam" id="PF00072">
    <property type="entry name" value="Response_reg"/>
    <property type="match status" value="1"/>
</dbReference>
<accession>A0A246WP84</accession>
<reference evidence="4 7" key="2">
    <citation type="journal article" date="2020" name="Front. Plant Sci.">
        <title>Isolation of Rhizosphere Bacteria That Improve Quality and Water Stress Tolerance in Greenhouse Ornamentals.</title>
        <authorList>
            <person name="Nordstedt N.P."/>
            <person name="Jones M.L."/>
        </authorList>
    </citation>
    <scope>NUCLEOTIDE SEQUENCE [LARGE SCALE GENOMIC DNA]</scope>
    <source>
        <strain evidence="4 7">C6C2</strain>
    </source>
</reference>
<dbReference type="InterPro" id="IPR001789">
    <property type="entry name" value="Sig_transdc_resp-reg_receiver"/>
</dbReference>
<dbReference type="SMART" id="SM00448">
    <property type="entry name" value="REC"/>
    <property type="match status" value="1"/>
</dbReference>
<dbReference type="SUPFAM" id="SSF52172">
    <property type="entry name" value="CheY-like"/>
    <property type="match status" value="1"/>
</dbReference>
<evidence type="ECO:0000313" key="4">
    <source>
        <dbReference type="EMBL" id="NUU04208.1"/>
    </source>
</evidence>
<dbReference type="InterPro" id="IPR011006">
    <property type="entry name" value="CheY-like_superfamily"/>
</dbReference>
<evidence type="ECO:0000256" key="2">
    <source>
        <dbReference type="PROSITE-ProRule" id="PRU00169"/>
    </source>
</evidence>